<dbReference type="InterPro" id="IPR012340">
    <property type="entry name" value="NA-bd_OB-fold"/>
</dbReference>
<reference evidence="1 2" key="1">
    <citation type="journal article" date="2018" name="Front. Plant Sci.">
        <title>Red Clover (Trifolium pratense) and Zigzag Clover (T. medium) - A Picture of Genomic Similarities and Differences.</title>
        <authorList>
            <person name="Dluhosova J."/>
            <person name="Istvanek J."/>
            <person name="Nedelnik J."/>
            <person name="Repkova J."/>
        </authorList>
    </citation>
    <scope>NUCLEOTIDE SEQUENCE [LARGE SCALE GENOMIC DNA]</scope>
    <source>
        <strain evidence="2">cv. 10/8</strain>
        <tissue evidence="1">Leaf</tissue>
    </source>
</reference>
<evidence type="ECO:0000313" key="1">
    <source>
        <dbReference type="EMBL" id="MCH99174.1"/>
    </source>
</evidence>
<evidence type="ECO:0000313" key="2">
    <source>
        <dbReference type="Proteomes" id="UP000265520"/>
    </source>
</evidence>
<dbReference type="EMBL" id="LXQA010039580">
    <property type="protein sequence ID" value="MCH99174.1"/>
    <property type="molecule type" value="Genomic_DNA"/>
</dbReference>
<sequence>MFVDPSVAEVVNFRNGLVHYLSRGIDYTGLFRSSRRTPLTYNLDFMNNYPVRTMAELKNNPQLGVFVVNARICEIVSFDPWWFPICKCPRIFGNYIGAFHCVKCHVSKFIASPKVKLTFEVDDETGYGLFRAFDHVMCNVAALNCAFQGITADSFYQAFGEIMGKSRMFIVKKTSHEPEFIESAFELIRVSDHPSVIRYFTAKGVYKTPSKVVKKSLSNAGKQMNVVN</sequence>
<proteinExistence type="predicted"/>
<gene>
    <name evidence="1" type="ORF">A2U01_0020185</name>
</gene>
<dbReference type="AlphaFoldDB" id="A0A392NL30"/>
<dbReference type="Proteomes" id="UP000265520">
    <property type="component" value="Unassembled WGS sequence"/>
</dbReference>
<accession>A0A392NL30</accession>
<name>A0A392NL30_9FABA</name>
<dbReference type="Gene3D" id="2.40.50.140">
    <property type="entry name" value="Nucleic acid-binding proteins"/>
    <property type="match status" value="1"/>
</dbReference>
<protein>
    <submittedName>
        <fullName evidence="1">Replication factor A protein</fullName>
    </submittedName>
</protein>
<feature type="non-terminal residue" evidence="1">
    <location>
        <position position="228"/>
    </location>
</feature>
<organism evidence="1 2">
    <name type="scientific">Trifolium medium</name>
    <dbReference type="NCBI Taxonomy" id="97028"/>
    <lineage>
        <taxon>Eukaryota</taxon>
        <taxon>Viridiplantae</taxon>
        <taxon>Streptophyta</taxon>
        <taxon>Embryophyta</taxon>
        <taxon>Tracheophyta</taxon>
        <taxon>Spermatophyta</taxon>
        <taxon>Magnoliopsida</taxon>
        <taxon>eudicotyledons</taxon>
        <taxon>Gunneridae</taxon>
        <taxon>Pentapetalae</taxon>
        <taxon>rosids</taxon>
        <taxon>fabids</taxon>
        <taxon>Fabales</taxon>
        <taxon>Fabaceae</taxon>
        <taxon>Papilionoideae</taxon>
        <taxon>50 kb inversion clade</taxon>
        <taxon>NPAAA clade</taxon>
        <taxon>Hologalegina</taxon>
        <taxon>IRL clade</taxon>
        <taxon>Trifolieae</taxon>
        <taxon>Trifolium</taxon>
    </lineage>
</organism>
<keyword evidence="2" id="KW-1185">Reference proteome</keyword>
<comment type="caution">
    <text evidence="1">The sequence shown here is derived from an EMBL/GenBank/DDBJ whole genome shotgun (WGS) entry which is preliminary data.</text>
</comment>